<evidence type="ECO:0000256" key="9">
    <source>
        <dbReference type="NCBIfam" id="TIGR03303"/>
    </source>
</evidence>
<feature type="domain" description="POTRA" evidence="10">
    <location>
        <begin position="40"/>
        <end position="107"/>
    </location>
</feature>
<dbReference type="PROSITE" id="PS51779">
    <property type="entry name" value="POTRA"/>
    <property type="match status" value="2"/>
</dbReference>
<dbReference type="Gene3D" id="3.10.20.310">
    <property type="entry name" value="membrane protein fhac"/>
    <property type="match status" value="5"/>
</dbReference>
<dbReference type="Proteomes" id="UP000198703">
    <property type="component" value="Unassembled WGS sequence"/>
</dbReference>
<dbReference type="GO" id="GO:0009279">
    <property type="term" value="C:cell outer membrane"/>
    <property type="evidence" value="ECO:0007669"/>
    <property type="project" value="UniProtKB-SubCell"/>
</dbReference>
<gene>
    <name evidence="8" type="primary">bamA</name>
    <name evidence="11" type="ORF">SAMN05444370_102253</name>
</gene>
<comment type="similarity">
    <text evidence="8">Belongs to the BamA family.</text>
</comment>
<evidence type="ECO:0000256" key="2">
    <source>
        <dbReference type="ARBA" id="ARBA00022452"/>
    </source>
</evidence>
<dbReference type="PANTHER" id="PTHR12815:SF23">
    <property type="entry name" value="OUTER MEMBRANE PROTEIN ASSEMBLY FACTOR BAMA"/>
    <property type="match status" value="1"/>
</dbReference>
<evidence type="ECO:0000256" key="8">
    <source>
        <dbReference type="HAMAP-Rule" id="MF_01430"/>
    </source>
</evidence>
<keyword evidence="5 8" id="KW-0677">Repeat</keyword>
<dbReference type="AlphaFoldDB" id="A0A1H3X5I4"/>
<dbReference type="RefSeq" id="WP_093248646.1">
    <property type="nucleotide sequence ID" value="NZ_FNQM01000002.1"/>
</dbReference>
<evidence type="ECO:0000256" key="6">
    <source>
        <dbReference type="ARBA" id="ARBA00023136"/>
    </source>
</evidence>
<evidence type="ECO:0000256" key="3">
    <source>
        <dbReference type="ARBA" id="ARBA00022692"/>
    </source>
</evidence>
<dbReference type="HAMAP" id="MF_01430">
    <property type="entry name" value="OM_assembly_BamA"/>
    <property type="match status" value="1"/>
</dbReference>
<comment type="subunit">
    <text evidence="8">Part of the Bam complex.</text>
</comment>
<dbReference type="Gene3D" id="2.40.160.50">
    <property type="entry name" value="membrane protein fhac: a member of the omp85/tpsb transporter family"/>
    <property type="match status" value="1"/>
</dbReference>
<name>A0A1H3X5I4_9RHOB</name>
<dbReference type="OrthoDB" id="9803054at2"/>
<keyword evidence="12" id="KW-1185">Reference proteome</keyword>
<dbReference type="InterPro" id="IPR034746">
    <property type="entry name" value="POTRA"/>
</dbReference>
<organism evidence="11 12">
    <name type="scientific">Rubrimonas cliftonensis</name>
    <dbReference type="NCBI Taxonomy" id="89524"/>
    <lineage>
        <taxon>Bacteria</taxon>
        <taxon>Pseudomonadati</taxon>
        <taxon>Pseudomonadota</taxon>
        <taxon>Alphaproteobacteria</taxon>
        <taxon>Rhodobacterales</taxon>
        <taxon>Paracoccaceae</taxon>
        <taxon>Rubrimonas</taxon>
    </lineage>
</organism>
<evidence type="ECO:0000256" key="1">
    <source>
        <dbReference type="ARBA" id="ARBA00004370"/>
    </source>
</evidence>
<protein>
    <recommendedName>
        <fullName evidence="8 9">Outer membrane protein assembly factor BamA</fullName>
    </recommendedName>
</protein>
<dbReference type="GO" id="GO:0043165">
    <property type="term" value="P:Gram-negative-bacterium-type cell outer membrane assembly"/>
    <property type="evidence" value="ECO:0007669"/>
    <property type="project" value="UniProtKB-UniRule"/>
</dbReference>
<comment type="subcellular location">
    <subcellularLocation>
        <location evidence="8">Cell outer membrane</location>
    </subcellularLocation>
    <subcellularLocation>
        <location evidence="1">Membrane</location>
    </subcellularLocation>
</comment>
<dbReference type="EMBL" id="FNQM01000002">
    <property type="protein sequence ID" value="SDZ93788.1"/>
    <property type="molecule type" value="Genomic_DNA"/>
</dbReference>
<dbReference type="PIRSF" id="PIRSF006076">
    <property type="entry name" value="OM_assembly_OMP85"/>
    <property type="match status" value="1"/>
</dbReference>
<dbReference type="InterPro" id="IPR039910">
    <property type="entry name" value="D15-like"/>
</dbReference>
<dbReference type="InterPro" id="IPR023707">
    <property type="entry name" value="OM_assembly_BamA"/>
</dbReference>
<dbReference type="GO" id="GO:0051205">
    <property type="term" value="P:protein insertion into membrane"/>
    <property type="evidence" value="ECO:0007669"/>
    <property type="project" value="UniProtKB-UniRule"/>
</dbReference>
<feature type="signal peptide" evidence="8">
    <location>
        <begin position="1"/>
        <end position="20"/>
    </location>
</feature>
<keyword evidence="4 8" id="KW-0732">Signal</keyword>
<keyword evidence="2 8" id="KW-1134">Transmembrane beta strand</keyword>
<evidence type="ECO:0000256" key="7">
    <source>
        <dbReference type="ARBA" id="ARBA00023237"/>
    </source>
</evidence>
<accession>A0A1H3X5I4</accession>
<dbReference type="InterPro" id="IPR010827">
    <property type="entry name" value="BamA/TamA_POTRA"/>
</dbReference>
<dbReference type="Pfam" id="PF01103">
    <property type="entry name" value="Omp85"/>
    <property type="match status" value="1"/>
</dbReference>
<keyword evidence="3 8" id="KW-0812">Transmembrane</keyword>
<keyword evidence="7 8" id="KW-0998">Cell outer membrane</keyword>
<dbReference type="Pfam" id="PF07244">
    <property type="entry name" value="POTRA"/>
    <property type="match status" value="4"/>
</dbReference>
<dbReference type="STRING" id="89524.SAMN05444370_102253"/>
<reference evidence="11 12" key="1">
    <citation type="submission" date="2016-10" db="EMBL/GenBank/DDBJ databases">
        <authorList>
            <person name="de Groot N.N."/>
        </authorList>
    </citation>
    <scope>NUCLEOTIDE SEQUENCE [LARGE SCALE GENOMIC DNA]</scope>
    <source>
        <strain evidence="11 12">DSM 15345</strain>
    </source>
</reference>
<keyword evidence="6 8" id="KW-0472">Membrane</keyword>
<dbReference type="PANTHER" id="PTHR12815">
    <property type="entry name" value="SORTING AND ASSEMBLY MACHINERY SAMM50 PROTEIN FAMILY MEMBER"/>
    <property type="match status" value="1"/>
</dbReference>
<evidence type="ECO:0000256" key="5">
    <source>
        <dbReference type="ARBA" id="ARBA00022737"/>
    </source>
</evidence>
<proteinExistence type="inferred from homology"/>
<dbReference type="InterPro" id="IPR000184">
    <property type="entry name" value="Bac_surfAg_D15"/>
</dbReference>
<feature type="domain" description="POTRA" evidence="10">
    <location>
        <begin position="361"/>
        <end position="434"/>
    </location>
</feature>
<evidence type="ECO:0000256" key="4">
    <source>
        <dbReference type="ARBA" id="ARBA00022729"/>
    </source>
</evidence>
<comment type="function">
    <text evidence="8">Part of the outer membrane protein assembly complex, which is involved in assembly and insertion of beta-barrel proteins into the outer membrane.</text>
</comment>
<evidence type="ECO:0000259" key="10">
    <source>
        <dbReference type="PROSITE" id="PS51779"/>
    </source>
</evidence>
<sequence precursor="true">MTVDILVRPLRVLLAACALAAATAAPALLAPSAAVAQSAGVVRDIVVLGSRRIEPATIASYLTIGVGDPIEDAALNASVRRLFDTGLFSDASIAVDGGQLIVRVTENPTINRVAFEGNDSITDEILLSSISTRPRRAYTRARAEADAQVVTELYRRAGRYGTSIEPVLIEQPDNRVDLVFEIDESSVTGVNAITFVGNEAFSDRRLRRVIETTESGIFSFALTSDIYDPDRLEFDRELLRQFYLSRGYADFTVLSAIAELAPDREGFFITFTVSEGPVYTFGEQSVVVSAPGLDPAEFEALIGAAPGDTYDSEVVERTIDRMIFLAGQQGFAFVDVRPRATRNPETLTIDIAYELVEGARVYVERIDIEGNARTLDRVIRRQFDLVEGDAFNSREVDAARRRIRGLGFFSRVDVATRRGDSEDRASILVDVEEQSTGSLTFGLGFSTADGPVGEISITERNFLGRGQFVRARLQVAGDFQVYDFAFREPAFLDRDLEAGFDVFLRQEDRSDESSFEETNIGFIPRMEFPVSENARLGLSYTFASDEIRDVRDDASDFIKADEGTAITSAVGYVYTYDLRNDTLEPTAGFLASFGQDFAGVGGDTQYVRTTARARAYTSFFGEDVVGSFEVEGGNITTFGDDIRITDRFFLGGDRFRGFESSGIGPRDRTTDDALGGNNFAIARTEVTFPLGLPDSLGVSGGVFADVGTLWGLDTNNRGGVTVDDDPSLRASVGASLFWDSGFGPLRVNFAFPIVKEDGDKDEFFRLTAGTRF</sequence>
<dbReference type="NCBIfam" id="TIGR03303">
    <property type="entry name" value="OM_YaeT"/>
    <property type="match status" value="1"/>
</dbReference>
<evidence type="ECO:0000313" key="11">
    <source>
        <dbReference type="EMBL" id="SDZ93788.1"/>
    </source>
</evidence>
<feature type="chain" id="PRO_5011802432" description="Outer membrane protein assembly factor BamA" evidence="8">
    <location>
        <begin position="21"/>
        <end position="772"/>
    </location>
</feature>
<evidence type="ECO:0000313" key="12">
    <source>
        <dbReference type="Proteomes" id="UP000198703"/>
    </source>
</evidence>